<evidence type="ECO:0000313" key="1">
    <source>
        <dbReference type="EMBL" id="ETV65885.1"/>
    </source>
</evidence>
<accession>W4FEI0</accession>
<dbReference type="GeneID" id="20819522"/>
<dbReference type="PANTHER" id="PTHR48471">
    <property type="entry name" value="DDE TNP4 DOMAIN-CONTAINING PROTEIN"/>
    <property type="match status" value="1"/>
</dbReference>
<organism evidence="1">
    <name type="scientific">Aphanomyces astaci</name>
    <name type="common">Crayfish plague agent</name>
    <dbReference type="NCBI Taxonomy" id="112090"/>
    <lineage>
        <taxon>Eukaryota</taxon>
        <taxon>Sar</taxon>
        <taxon>Stramenopiles</taxon>
        <taxon>Oomycota</taxon>
        <taxon>Saprolegniomycetes</taxon>
        <taxon>Saprolegniales</taxon>
        <taxon>Verrucalvaceae</taxon>
        <taxon>Aphanomyces</taxon>
    </lineage>
</organism>
<dbReference type="OrthoDB" id="78198at2759"/>
<gene>
    <name evidence="1" type="ORF">H257_17526</name>
</gene>
<sequence>MTAIGAAASKKFLPMGTVTPLMEGDIDRYPVECRLGLQTMSDCITSLRQAAEWGMGVSRFRVYRQLLLPLPYNPLKRRTRLDNIFRLYNFRRTHIVCRPVEARLVSPRSTLFLLWSSTSTLSRLSPGFRGFGVPPKQLEPKALQELFGLVSTTFSRILLRAEDALSVALGMMHDTRIAW</sequence>
<proteinExistence type="predicted"/>
<name>W4FEI0_APHAT</name>
<dbReference type="PANTHER" id="PTHR48471:SF1">
    <property type="entry name" value="DDE TNP4 DOMAIN-CONTAINING PROTEIN"/>
    <property type="match status" value="1"/>
</dbReference>
<dbReference type="VEuPathDB" id="FungiDB:H257_17526"/>
<dbReference type="EMBL" id="KI913222">
    <property type="protein sequence ID" value="ETV65885.1"/>
    <property type="molecule type" value="Genomic_DNA"/>
</dbReference>
<dbReference type="RefSeq" id="XP_009844638.1">
    <property type="nucleotide sequence ID" value="XM_009846336.1"/>
</dbReference>
<protein>
    <submittedName>
        <fullName evidence="1">Uncharacterized protein</fullName>
    </submittedName>
</protein>
<reference evidence="1" key="1">
    <citation type="submission" date="2013-12" db="EMBL/GenBank/DDBJ databases">
        <title>The Genome Sequence of Aphanomyces astaci APO3.</title>
        <authorList>
            <consortium name="The Broad Institute Genomics Platform"/>
            <person name="Russ C."/>
            <person name="Tyler B."/>
            <person name="van West P."/>
            <person name="Dieguez-Uribeondo J."/>
            <person name="Young S.K."/>
            <person name="Zeng Q."/>
            <person name="Gargeya S."/>
            <person name="Fitzgerald M."/>
            <person name="Abouelleil A."/>
            <person name="Alvarado L."/>
            <person name="Chapman S.B."/>
            <person name="Gainer-Dewar J."/>
            <person name="Goldberg J."/>
            <person name="Griggs A."/>
            <person name="Gujja S."/>
            <person name="Hansen M."/>
            <person name="Howarth C."/>
            <person name="Imamovic A."/>
            <person name="Ireland A."/>
            <person name="Larimer J."/>
            <person name="McCowan C."/>
            <person name="Murphy C."/>
            <person name="Pearson M."/>
            <person name="Poon T.W."/>
            <person name="Priest M."/>
            <person name="Roberts A."/>
            <person name="Saif S."/>
            <person name="Shea T."/>
            <person name="Sykes S."/>
            <person name="Wortman J."/>
            <person name="Nusbaum C."/>
            <person name="Birren B."/>
        </authorList>
    </citation>
    <scope>NUCLEOTIDE SEQUENCE [LARGE SCALE GENOMIC DNA]</scope>
    <source>
        <strain evidence="1">APO3</strain>
    </source>
</reference>
<dbReference type="AlphaFoldDB" id="W4FEI0"/>